<dbReference type="UniPathway" id="UPA00242"/>
<dbReference type="GO" id="GO:0030246">
    <property type="term" value="F:carbohydrate binding"/>
    <property type="evidence" value="ECO:0007669"/>
    <property type="project" value="InterPro"/>
</dbReference>
<dbReference type="EC" id="5.1.3.3" evidence="4 8"/>
<dbReference type="Pfam" id="PF01263">
    <property type="entry name" value="Aldose_epim"/>
    <property type="match status" value="1"/>
</dbReference>
<feature type="binding site" evidence="11">
    <location>
        <begin position="177"/>
        <end position="179"/>
    </location>
    <ligand>
        <name>beta-D-galactose</name>
        <dbReference type="ChEBI" id="CHEBI:27667"/>
    </ligand>
</feature>
<dbReference type="GO" id="GO:0006006">
    <property type="term" value="P:glucose metabolic process"/>
    <property type="evidence" value="ECO:0007669"/>
    <property type="project" value="TreeGrafter"/>
</dbReference>
<feature type="binding site" evidence="11">
    <location>
        <begin position="79"/>
        <end position="80"/>
    </location>
    <ligand>
        <name>beta-D-galactose</name>
        <dbReference type="ChEBI" id="CHEBI:27667"/>
    </ligand>
</feature>
<dbReference type="RefSeq" id="WP_107000025.1">
    <property type="nucleotide sequence ID" value="NZ_JAQDZI010000001.1"/>
</dbReference>
<dbReference type="InterPro" id="IPR018052">
    <property type="entry name" value="Ald1_epimerase_CS"/>
</dbReference>
<evidence type="ECO:0000256" key="3">
    <source>
        <dbReference type="ARBA" id="ARBA00006206"/>
    </source>
</evidence>
<dbReference type="EMBL" id="PYLO01000001">
    <property type="protein sequence ID" value="PST38858.1"/>
    <property type="molecule type" value="Genomic_DNA"/>
</dbReference>
<comment type="similarity">
    <text evidence="3 8">Belongs to the aldose epimerase family.</text>
</comment>
<evidence type="ECO:0000256" key="4">
    <source>
        <dbReference type="ARBA" id="ARBA00013185"/>
    </source>
</evidence>
<dbReference type="PIRSF" id="PIRSF005096">
    <property type="entry name" value="GALM"/>
    <property type="match status" value="1"/>
</dbReference>
<proteinExistence type="inferred from homology"/>
<comment type="pathway">
    <text evidence="2 8">Carbohydrate metabolism; hexose metabolism.</text>
</comment>
<dbReference type="PANTHER" id="PTHR10091">
    <property type="entry name" value="ALDOSE-1-EPIMERASE"/>
    <property type="match status" value="1"/>
</dbReference>
<feature type="binding site" evidence="10">
    <location>
        <position position="249"/>
    </location>
    <ligand>
        <name>beta-D-galactose</name>
        <dbReference type="ChEBI" id="CHEBI:27667"/>
    </ligand>
</feature>
<dbReference type="PROSITE" id="PS00545">
    <property type="entry name" value="ALDOSE_1_EPIMERASE"/>
    <property type="match status" value="1"/>
</dbReference>
<comment type="catalytic activity">
    <reaction evidence="1 8">
        <text>alpha-D-glucose = beta-D-glucose</text>
        <dbReference type="Rhea" id="RHEA:10264"/>
        <dbReference type="ChEBI" id="CHEBI:15903"/>
        <dbReference type="ChEBI" id="CHEBI:17925"/>
        <dbReference type="EC" id="5.1.3.3"/>
    </reaction>
</comment>
<name>A0A2T3FUA1_9CLOT</name>
<dbReference type="GO" id="GO:0004034">
    <property type="term" value="F:aldose 1-epimerase activity"/>
    <property type="evidence" value="ECO:0007669"/>
    <property type="project" value="UniProtKB-EC"/>
</dbReference>
<dbReference type="InterPro" id="IPR015443">
    <property type="entry name" value="Aldose_1-epimerase"/>
</dbReference>
<protein>
    <recommendedName>
        <fullName evidence="5 8">Aldose 1-epimerase</fullName>
        <ecNumber evidence="4 8">5.1.3.3</ecNumber>
    </recommendedName>
</protein>
<evidence type="ECO:0000256" key="7">
    <source>
        <dbReference type="ARBA" id="ARBA00023277"/>
    </source>
</evidence>
<evidence type="ECO:0000256" key="2">
    <source>
        <dbReference type="ARBA" id="ARBA00005028"/>
    </source>
</evidence>
<dbReference type="InterPro" id="IPR014718">
    <property type="entry name" value="GH-type_carb-bd"/>
</dbReference>
<evidence type="ECO:0000256" key="8">
    <source>
        <dbReference type="PIRNR" id="PIRNR005096"/>
    </source>
</evidence>
<dbReference type="CDD" id="cd09019">
    <property type="entry name" value="galactose_mutarotase_like"/>
    <property type="match status" value="1"/>
</dbReference>
<evidence type="ECO:0000256" key="5">
    <source>
        <dbReference type="ARBA" id="ARBA00014165"/>
    </source>
</evidence>
<dbReference type="PANTHER" id="PTHR10091:SF0">
    <property type="entry name" value="GALACTOSE MUTAROTASE"/>
    <property type="match status" value="1"/>
</dbReference>
<evidence type="ECO:0000256" key="10">
    <source>
        <dbReference type="PIRSR" id="PIRSR005096-2"/>
    </source>
</evidence>
<evidence type="ECO:0000256" key="9">
    <source>
        <dbReference type="PIRSR" id="PIRSR005096-1"/>
    </source>
</evidence>
<dbReference type="NCBIfam" id="NF008277">
    <property type="entry name" value="PRK11055.1"/>
    <property type="match status" value="1"/>
</dbReference>
<dbReference type="Proteomes" id="UP000241048">
    <property type="component" value="Unassembled WGS sequence"/>
</dbReference>
<evidence type="ECO:0000256" key="1">
    <source>
        <dbReference type="ARBA" id="ARBA00001614"/>
    </source>
</evidence>
<comment type="caution">
    <text evidence="12">The sequence shown here is derived from an EMBL/GenBank/DDBJ whole genome shotgun (WGS) entry which is preliminary data.</text>
</comment>
<gene>
    <name evidence="12" type="ORF">C7U56_02675</name>
</gene>
<feature type="active site" description="Proton donor" evidence="9">
    <location>
        <position position="177"/>
    </location>
</feature>
<dbReference type="InterPro" id="IPR008183">
    <property type="entry name" value="Aldose_1/G6P_1-epimerase"/>
</dbReference>
<dbReference type="InterPro" id="IPR047215">
    <property type="entry name" value="Galactose_mutarotase-like"/>
</dbReference>
<evidence type="ECO:0000256" key="11">
    <source>
        <dbReference type="PIRSR" id="PIRSR005096-3"/>
    </source>
</evidence>
<dbReference type="SUPFAM" id="SSF74650">
    <property type="entry name" value="Galactose mutarotase-like"/>
    <property type="match status" value="1"/>
</dbReference>
<accession>A0A2T3FUA1</accession>
<feature type="active site" description="Proton acceptor" evidence="9">
    <location>
        <position position="314"/>
    </location>
</feature>
<dbReference type="Gene3D" id="2.70.98.10">
    <property type="match status" value="1"/>
</dbReference>
<reference evidence="12 13" key="1">
    <citation type="submission" date="2018-03" db="EMBL/GenBank/DDBJ databases">
        <title>Lachnoclostridium SNUG30386 gen.nov., sp.nov., isolated from human faeces.</title>
        <authorList>
            <person name="Seo B."/>
            <person name="Jeon K."/>
            <person name="Ko G."/>
        </authorList>
    </citation>
    <scope>NUCLEOTIDE SEQUENCE [LARGE SCALE GENOMIC DNA]</scope>
    <source>
        <strain evidence="12 13">SNUG30386</strain>
    </source>
</reference>
<sequence>MVEKTIFGTMEDGREVSRYTLTNQNGVSASFLDLGAIWSTMLVPDRNGEMADVLLGHETVADCLVSDGHLGEAVGRNANRIGGAAFTLNNKKYELTANDGPNNLHSGMDFYRNRIWAAEYETGINQVSFTLESPDGDQGYPGNASIRVTYTLTDENEVKIHYEGTCDQDTIFNMTNHAYFNLAGHESGPALSQMVYIDSDAITAVDKVLIPTGEIRKVMGTPMDFSDFKPIGRDIEADYDQLKLGGGYDHNWILNHESGVFSLAAAAIDEESGRKMEVYTDLPGVQFYTGNFLDGQVPGKGGVKYARRQGYCFETQYYPNAVNMPGFASPVVKKGEKYDTTTSYKFMTV</sequence>
<keyword evidence="7 8" id="KW-0119">Carbohydrate metabolism</keyword>
<dbReference type="InterPro" id="IPR011013">
    <property type="entry name" value="Gal_mutarotase_sf_dom"/>
</dbReference>
<keyword evidence="6 8" id="KW-0413">Isomerase</keyword>
<keyword evidence="13" id="KW-1185">Reference proteome</keyword>
<evidence type="ECO:0000313" key="13">
    <source>
        <dbReference type="Proteomes" id="UP000241048"/>
    </source>
</evidence>
<evidence type="ECO:0000313" key="12">
    <source>
        <dbReference type="EMBL" id="PST38858.1"/>
    </source>
</evidence>
<organism evidence="12 13">
    <name type="scientific">Clostridium fessum</name>
    <dbReference type="NCBI Taxonomy" id="2126740"/>
    <lineage>
        <taxon>Bacteria</taxon>
        <taxon>Bacillati</taxon>
        <taxon>Bacillota</taxon>
        <taxon>Clostridia</taxon>
        <taxon>Eubacteriales</taxon>
        <taxon>Clostridiaceae</taxon>
        <taxon>Clostridium</taxon>
    </lineage>
</organism>
<dbReference type="AlphaFoldDB" id="A0A2T3FUA1"/>
<evidence type="ECO:0000256" key="6">
    <source>
        <dbReference type="ARBA" id="ARBA00023235"/>
    </source>
</evidence>
<dbReference type="GO" id="GO:0033499">
    <property type="term" value="P:galactose catabolic process via UDP-galactose, Leloir pathway"/>
    <property type="evidence" value="ECO:0007669"/>
    <property type="project" value="TreeGrafter"/>
</dbReference>